<sequence length="180" mass="19322">MYLPIKPYSLYQPPPNHDDLGGIVADNHHARYTNGEAVTAAKTVKLDDFATPDDNADLNFSTLRHGLVPKGTNVGDFLKDDGTWAVAAGKSIATGSYVGDNTDNRQISVGFKCSLVIALYTWDFCAVIIPGKASSFNSVLTGGTPPMTTLGRNNQPATPSLTGFDTTVSRHLHLSQGWLR</sequence>
<name>X1STC8_9ZZZZ</name>
<organism evidence="1">
    <name type="scientific">marine sediment metagenome</name>
    <dbReference type="NCBI Taxonomy" id="412755"/>
    <lineage>
        <taxon>unclassified sequences</taxon>
        <taxon>metagenomes</taxon>
        <taxon>ecological metagenomes</taxon>
    </lineage>
</organism>
<protein>
    <submittedName>
        <fullName evidence="1">Uncharacterized protein</fullName>
    </submittedName>
</protein>
<dbReference type="EMBL" id="BARW01002408">
    <property type="protein sequence ID" value="GAI71059.1"/>
    <property type="molecule type" value="Genomic_DNA"/>
</dbReference>
<dbReference type="AlphaFoldDB" id="X1STC8"/>
<gene>
    <name evidence="1" type="ORF">S12H4_06741</name>
</gene>
<comment type="caution">
    <text evidence="1">The sequence shown here is derived from an EMBL/GenBank/DDBJ whole genome shotgun (WGS) entry which is preliminary data.</text>
</comment>
<evidence type="ECO:0000313" key="1">
    <source>
        <dbReference type="EMBL" id="GAI71059.1"/>
    </source>
</evidence>
<accession>X1STC8</accession>
<reference evidence="1" key="1">
    <citation type="journal article" date="2014" name="Front. Microbiol.">
        <title>High frequency of phylogenetically diverse reductive dehalogenase-homologous genes in deep subseafloor sedimentary metagenomes.</title>
        <authorList>
            <person name="Kawai M."/>
            <person name="Futagami T."/>
            <person name="Toyoda A."/>
            <person name="Takaki Y."/>
            <person name="Nishi S."/>
            <person name="Hori S."/>
            <person name="Arai W."/>
            <person name="Tsubouchi T."/>
            <person name="Morono Y."/>
            <person name="Uchiyama I."/>
            <person name="Ito T."/>
            <person name="Fujiyama A."/>
            <person name="Inagaki F."/>
            <person name="Takami H."/>
        </authorList>
    </citation>
    <scope>NUCLEOTIDE SEQUENCE</scope>
    <source>
        <strain evidence="1">Expedition CK06-06</strain>
    </source>
</reference>
<proteinExistence type="predicted"/>